<dbReference type="GO" id="GO:1990904">
    <property type="term" value="C:ribonucleoprotein complex"/>
    <property type="evidence" value="ECO:0007669"/>
    <property type="project" value="UniProtKB-KW"/>
</dbReference>
<dbReference type="GO" id="GO:0006412">
    <property type="term" value="P:translation"/>
    <property type="evidence" value="ECO:0007669"/>
    <property type="project" value="InterPro"/>
</dbReference>
<keyword evidence="3 4" id="KW-0687">Ribonucleoprotein</keyword>
<reference evidence="5 6" key="1">
    <citation type="submission" date="2020-06" db="EMBL/GenBank/DDBJ databases">
        <title>Transcriptomic and genomic resources for Thalictrum thalictroides and T. hernandezii: Facilitating candidate gene discovery in an emerging model plant lineage.</title>
        <authorList>
            <person name="Arias T."/>
            <person name="Riano-Pachon D.M."/>
            <person name="Di Stilio V.S."/>
        </authorList>
    </citation>
    <scope>NUCLEOTIDE SEQUENCE [LARGE SCALE GENOMIC DNA]</scope>
    <source>
        <strain evidence="6">cv. WT478/WT964</strain>
        <tissue evidence="5">Leaves</tissue>
    </source>
</reference>
<evidence type="ECO:0000313" key="5">
    <source>
        <dbReference type="EMBL" id="KAF5195487.1"/>
    </source>
</evidence>
<dbReference type="GO" id="GO:0003735">
    <property type="term" value="F:structural constituent of ribosome"/>
    <property type="evidence" value="ECO:0007669"/>
    <property type="project" value="InterPro"/>
</dbReference>
<gene>
    <name evidence="5" type="ORF">FRX31_014926</name>
</gene>
<dbReference type="InterPro" id="IPR038464">
    <property type="entry name" value="Ribosomal_eL38_sf"/>
</dbReference>
<keyword evidence="2 4" id="KW-0689">Ribosomal protein</keyword>
<dbReference type="Proteomes" id="UP000554482">
    <property type="component" value="Unassembled WGS sequence"/>
</dbReference>
<keyword evidence="5" id="KW-0830">Ubiquinone</keyword>
<evidence type="ECO:0000256" key="2">
    <source>
        <dbReference type="ARBA" id="ARBA00022980"/>
    </source>
</evidence>
<dbReference type="GO" id="GO:0005840">
    <property type="term" value="C:ribosome"/>
    <property type="evidence" value="ECO:0007669"/>
    <property type="project" value="UniProtKB-KW"/>
</dbReference>
<evidence type="ECO:0000256" key="3">
    <source>
        <dbReference type="ARBA" id="ARBA00023274"/>
    </source>
</evidence>
<dbReference type="AlphaFoldDB" id="A0A7J6WF30"/>
<evidence type="ECO:0000256" key="1">
    <source>
        <dbReference type="ARBA" id="ARBA00007803"/>
    </source>
</evidence>
<protein>
    <submittedName>
        <fullName evidence="5">NADH dehydrogenase [ubiquinone] 1 beta subcomplex subunit</fullName>
    </submittedName>
</protein>
<name>A0A7J6WF30_THATH</name>
<accession>A0A7J6WF30</accession>
<dbReference type="Gene3D" id="3.30.720.90">
    <property type="match status" value="1"/>
</dbReference>
<sequence>MAGRLSNIASQITGGNGVVGRSIANSLRFRSGMSLHIGKHYVPNKPGFIQRKARLCLKLKRWKSCQSKSMRSRTSFKIIKKKKGLPSHCENEGCTICENYEEQRCGQVQGSLLKYLYTLCVFDSEKADKLKLSLPPGLTVQDL</sequence>
<proteinExistence type="inferred from homology"/>
<comment type="similarity">
    <text evidence="1 4">Belongs to the eukaryotic ribosomal protein eL38 family.</text>
</comment>
<dbReference type="Pfam" id="PF01781">
    <property type="entry name" value="Ribosomal_L38e"/>
    <property type="match status" value="1"/>
</dbReference>
<keyword evidence="6" id="KW-1185">Reference proteome</keyword>
<dbReference type="EMBL" id="JABWDY010017266">
    <property type="protein sequence ID" value="KAF5195487.1"/>
    <property type="molecule type" value="Genomic_DNA"/>
</dbReference>
<organism evidence="5 6">
    <name type="scientific">Thalictrum thalictroides</name>
    <name type="common">Rue-anemone</name>
    <name type="synonym">Anemone thalictroides</name>
    <dbReference type="NCBI Taxonomy" id="46969"/>
    <lineage>
        <taxon>Eukaryota</taxon>
        <taxon>Viridiplantae</taxon>
        <taxon>Streptophyta</taxon>
        <taxon>Embryophyta</taxon>
        <taxon>Tracheophyta</taxon>
        <taxon>Spermatophyta</taxon>
        <taxon>Magnoliopsida</taxon>
        <taxon>Ranunculales</taxon>
        <taxon>Ranunculaceae</taxon>
        <taxon>Thalictroideae</taxon>
        <taxon>Thalictrum</taxon>
    </lineage>
</organism>
<evidence type="ECO:0000256" key="4">
    <source>
        <dbReference type="RuleBase" id="RU003445"/>
    </source>
</evidence>
<dbReference type="InterPro" id="IPR002675">
    <property type="entry name" value="Ribosomal_eL38"/>
</dbReference>
<evidence type="ECO:0000313" key="6">
    <source>
        <dbReference type="Proteomes" id="UP000554482"/>
    </source>
</evidence>
<comment type="caution">
    <text evidence="5">The sequence shown here is derived from an EMBL/GenBank/DDBJ whole genome shotgun (WGS) entry which is preliminary data.</text>
</comment>